<name>A0A256F8V7_9HYPH</name>
<dbReference type="AlphaFoldDB" id="A0A256F8V7"/>
<comment type="caution">
    <text evidence="1">The sequence shown here is derived from an EMBL/GenBank/DDBJ whole genome shotgun (WGS) entry which is preliminary data.</text>
</comment>
<sequence>MRDWLKNAMAYSINPDNEDALIDGIYSQKYTLWVSDNAACVTQVLEIDGQKVCFLYLVGGKHGSAMKEILCDGQNLVEEWAKSMGCKGFYTSARPEWERVLKRFDFSVQSVNYYKEF</sequence>
<dbReference type="Proteomes" id="UP000216345">
    <property type="component" value="Unassembled WGS sequence"/>
</dbReference>
<evidence type="ECO:0000313" key="2">
    <source>
        <dbReference type="Proteomes" id="UP000216345"/>
    </source>
</evidence>
<evidence type="ECO:0000313" key="1">
    <source>
        <dbReference type="EMBL" id="OYR11170.1"/>
    </source>
</evidence>
<keyword evidence="2" id="KW-1185">Reference proteome</keyword>
<accession>A0A256F8V7</accession>
<proteinExistence type="predicted"/>
<reference evidence="1 2" key="1">
    <citation type="submission" date="2017-07" db="EMBL/GenBank/DDBJ databases">
        <title>Phylogenetic study on the rhizospheric bacterium Ochrobactrum sp. A44.</title>
        <authorList>
            <person name="Krzyzanowska D.M."/>
            <person name="Ossowicki A."/>
            <person name="Rajewska M."/>
            <person name="Maciag T."/>
            <person name="Kaczynski Z."/>
            <person name="Czerwicka M."/>
            <person name="Jafra S."/>
        </authorList>
    </citation>
    <scope>NUCLEOTIDE SEQUENCE [LARGE SCALE GENOMIC DNA]</scope>
    <source>
        <strain evidence="1 2">PR17</strain>
    </source>
</reference>
<dbReference type="EMBL" id="NNRK01000033">
    <property type="protein sequence ID" value="OYR11170.1"/>
    <property type="molecule type" value="Genomic_DNA"/>
</dbReference>
<protein>
    <recommendedName>
        <fullName evidence="3">GNAT family N-acetyltransferase</fullName>
    </recommendedName>
</protein>
<gene>
    <name evidence="1" type="ORF">CEV32_1468</name>
</gene>
<evidence type="ECO:0008006" key="3">
    <source>
        <dbReference type="Google" id="ProtNLM"/>
    </source>
</evidence>
<organism evidence="1 2">
    <name type="scientific">Brucella rhizosphaerae</name>
    <dbReference type="NCBI Taxonomy" id="571254"/>
    <lineage>
        <taxon>Bacteria</taxon>
        <taxon>Pseudomonadati</taxon>
        <taxon>Pseudomonadota</taxon>
        <taxon>Alphaproteobacteria</taxon>
        <taxon>Hyphomicrobiales</taxon>
        <taxon>Brucellaceae</taxon>
        <taxon>Brucella/Ochrobactrum group</taxon>
        <taxon>Brucella</taxon>
    </lineage>
</organism>